<comment type="caution">
    <text evidence="1">The sequence shown here is derived from an EMBL/GenBank/DDBJ whole genome shotgun (WGS) entry which is preliminary data.</text>
</comment>
<dbReference type="Proteomes" id="UP000828390">
    <property type="component" value="Unassembled WGS sequence"/>
</dbReference>
<reference evidence="1" key="2">
    <citation type="submission" date="2020-11" db="EMBL/GenBank/DDBJ databases">
        <authorList>
            <person name="McCartney M.A."/>
            <person name="Auch B."/>
            <person name="Kono T."/>
            <person name="Mallez S."/>
            <person name="Becker A."/>
            <person name="Gohl D.M."/>
            <person name="Silverstein K.A.T."/>
            <person name="Koren S."/>
            <person name="Bechman K.B."/>
            <person name="Herman A."/>
            <person name="Abrahante J.E."/>
            <person name="Garbe J."/>
        </authorList>
    </citation>
    <scope>NUCLEOTIDE SEQUENCE</scope>
    <source>
        <strain evidence="1">Duluth1</strain>
        <tissue evidence="1">Whole animal</tissue>
    </source>
</reference>
<dbReference type="AlphaFoldDB" id="A0A9D4CUN8"/>
<accession>A0A9D4CUN8</accession>
<protein>
    <submittedName>
        <fullName evidence="1">Uncharacterized protein</fullName>
    </submittedName>
</protein>
<evidence type="ECO:0000313" key="2">
    <source>
        <dbReference type="Proteomes" id="UP000828390"/>
    </source>
</evidence>
<keyword evidence="2" id="KW-1185">Reference proteome</keyword>
<name>A0A9D4CUN8_DREPO</name>
<dbReference type="EMBL" id="JAIWYP010000012">
    <property type="protein sequence ID" value="KAH3731191.1"/>
    <property type="molecule type" value="Genomic_DNA"/>
</dbReference>
<evidence type="ECO:0000313" key="1">
    <source>
        <dbReference type="EMBL" id="KAH3731191.1"/>
    </source>
</evidence>
<gene>
    <name evidence="1" type="ORF">DPMN_057199</name>
</gene>
<proteinExistence type="predicted"/>
<sequence length="55" mass="5868">MSLELHESFIVECLSIGQCQENSSKPSYCSGRGLSMETLSDASSIPSVLKALDTS</sequence>
<organism evidence="1 2">
    <name type="scientific">Dreissena polymorpha</name>
    <name type="common">Zebra mussel</name>
    <name type="synonym">Mytilus polymorpha</name>
    <dbReference type="NCBI Taxonomy" id="45954"/>
    <lineage>
        <taxon>Eukaryota</taxon>
        <taxon>Metazoa</taxon>
        <taxon>Spiralia</taxon>
        <taxon>Lophotrochozoa</taxon>
        <taxon>Mollusca</taxon>
        <taxon>Bivalvia</taxon>
        <taxon>Autobranchia</taxon>
        <taxon>Heteroconchia</taxon>
        <taxon>Euheterodonta</taxon>
        <taxon>Imparidentia</taxon>
        <taxon>Neoheterodontei</taxon>
        <taxon>Myida</taxon>
        <taxon>Dreissenoidea</taxon>
        <taxon>Dreissenidae</taxon>
        <taxon>Dreissena</taxon>
    </lineage>
</organism>
<reference evidence="1" key="1">
    <citation type="journal article" date="2019" name="bioRxiv">
        <title>The Genome of the Zebra Mussel, Dreissena polymorpha: A Resource for Invasive Species Research.</title>
        <authorList>
            <person name="McCartney M.A."/>
            <person name="Auch B."/>
            <person name="Kono T."/>
            <person name="Mallez S."/>
            <person name="Zhang Y."/>
            <person name="Obille A."/>
            <person name="Becker A."/>
            <person name="Abrahante J.E."/>
            <person name="Garbe J."/>
            <person name="Badalamenti J.P."/>
            <person name="Herman A."/>
            <person name="Mangelson H."/>
            <person name="Liachko I."/>
            <person name="Sullivan S."/>
            <person name="Sone E.D."/>
            <person name="Koren S."/>
            <person name="Silverstein K.A.T."/>
            <person name="Beckman K.B."/>
            <person name="Gohl D.M."/>
        </authorList>
    </citation>
    <scope>NUCLEOTIDE SEQUENCE</scope>
    <source>
        <strain evidence="1">Duluth1</strain>
        <tissue evidence="1">Whole animal</tissue>
    </source>
</reference>